<reference evidence="7 8" key="1">
    <citation type="submission" date="2015-01" db="EMBL/GenBank/DDBJ databases">
        <title>The Genome Sequence of Exophiala spinifera CBS89968.</title>
        <authorList>
            <consortium name="The Broad Institute Genomics Platform"/>
            <person name="Cuomo C."/>
            <person name="de Hoog S."/>
            <person name="Gorbushina A."/>
            <person name="Stielow B."/>
            <person name="Teixiera M."/>
            <person name="Abouelleil A."/>
            <person name="Chapman S.B."/>
            <person name="Priest M."/>
            <person name="Young S.K."/>
            <person name="Wortman J."/>
            <person name="Nusbaum C."/>
            <person name="Birren B."/>
        </authorList>
    </citation>
    <scope>NUCLEOTIDE SEQUENCE [LARGE SCALE GENOMIC DNA]</scope>
    <source>
        <strain evidence="7 8">CBS 89968</strain>
    </source>
</reference>
<gene>
    <name evidence="7" type="ORF">PV08_08536</name>
</gene>
<organism evidence="7 8">
    <name type="scientific">Exophiala spinifera</name>
    <dbReference type="NCBI Taxonomy" id="91928"/>
    <lineage>
        <taxon>Eukaryota</taxon>
        <taxon>Fungi</taxon>
        <taxon>Dikarya</taxon>
        <taxon>Ascomycota</taxon>
        <taxon>Pezizomycotina</taxon>
        <taxon>Eurotiomycetes</taxon>
        <taxon>Chaetothyriomycetidae</taxon>
        <taxon>Chaetothyriales</taxon>
        <taxon>Herpotrichiellaceae</taxon>
        <taxon>Exophiala</taxon>
    </lineage>
</organism>
<dbReference type="FunFam" id="3.40.605.10:FF:000007">
    <property type="entry name" value="NAD/NADP-dependent betaine aldehyde dehydrogenase"/>
    <property type="match status" value="1"/>
</dbReference>
<proteinExistence type="inferred from homology"/>
<dbReference type="InterPro" id="IPR016163">
    <property type="entry name" value="Ald_DH_C"/>
</dbReference>
<dbReference type="Proteomes" id="UP000053328">
    <property type="component" value="Unassembled WGS sequence"/>
</dbReference>
<dbReference type="OrthoDB" id="310895at2759"/>
<keyword evidence="8" id="KW-1185">Reference proteome</keyword>
<dbReference type="PANTHER" id="PTHR43353:SF6">
    <property type="entry name" value="CYTOPLASMIC ALDEHYDE DEHYDROGENASE (EUROFUNG)"/>
    <property type="match status" value="1"/>
</dbReference>
<keyword evidence="3 5" id="KW-0560">Oxidoreductase</keyword>
<dbReference type="InterPro" id="IPR050740">
    <property type="entry name" value="Aldehyde_DH_Superfamily"/>
</dbReference>
<comment type="pathway">
    <text evidence="1">Amino-acid degradation; 4-aminobutanoate degradation.</text>
</comment>
<dbReference type="InterPro" id="IPR016162">
    <property type="entry name" value="Ald_DH_N"/>
</dbReference>
<dbReference type="Gene3D" id="3.40.309.10">
    <property type="entry name" value="Aldehyde Dehydrogenase, Chain A, domain 2"/>
    <property type="match status" value="1"/>
</dbReference>
<dbReference type="HOGENOM" id="CLU_005391_5_3_1"/>
<evidence type="ECO:0000313" key="7">
    <source>
        <dbReference type="EMBL" id="KIW13348.1"/>
    </source>
</evidence>
<evidence type="ECO:0000256" key="5">
    <source>
        <dbReference type="RuleBase" id="RU003345"/>
    </source>
</evidence>
<evidence type="ECO:0000313" key="8">
    <source>
        <dbReference type="Proteomes" id="UP000053328"/>
    </source>
</evidence>
<protein>
    <recommendedName>
        <fullName evidence="6">Aldehyde dehydrogenase domain-containing protein</fullName>
    </recommendedName>
</protein>
<evidence type="ECO:0000256" key="1">
    <source>
        <dbReference type="ARBA" id="ARBA00005176"/>
    </source>
</evidence>
<evidence type="ECO:0000256" key="3">
    <source>
        <dbReference type="ARBA" id="ARBA00023002"/>
    </source>
</evidence>
<sequence>MDKLRQSPILLKDIPYTFKDISLLDDRAFAGGAWQKSSSGRTFPVEDPSDQQILARVADCDVDDYENAIHEAHAAFVSWKATTPNARGKSLRRWANEIQASCDDLAALCTLELGKPFKESLSAVTYAINCVNWFANLAEEGCGGETVPNSGGQSKTRIFTIRQPVGVVGAITPWNSPFSGVLKKIAPAIAVGCTVVHKPAPETALCAIALAKTSERAGIPAGVYNMLTSSARAAAEVGSLFSSHTMVRHVTFTGSTGVGRYLAERCGANLKKVTMELGGNAPFIVFDDADLDLAVRGLLACKFTSSGQVCIFANRVLVHTNVHDMFLEKLQHSIQQNIRQGSPWDQHTTLGPLYARQGAEKVDRLVNDAILKGAECLTSGNYEQGSTYYPAKLLIKVTGAMDISKEEIFGPVVAISAFQTEAEAIEIANSANTGLAGYVYTENISRLFRIAEALQVGMVGARTGTISAIEQPFGGIKDSGLGREGSRHALEEYTDLKAITLAL</sequence>
<dbReference type="InterPro" id="IPR015590">
    <property type="entry name" value="Aldehyde_DH_dom"/>
</dbReference>
<dbReference type="RefSeq" id="XP_016233564.1">
    <property type="nucleotide sequence ID" value="XM_016382861.1"/>
</dbReference>
<evidence type="ECO:0000256" key="4">
    <source>
        <dbReference type="PROSITE-ProRule" id="PRU10007"/>
    </source>
</evidence>
<dbReference type="Pfam" id="PF00171">
    <property type="entry name" value="Aldedh"/>
    <property type="match status" value="1"/>
</dbReference>
<name>A0A0D2B342_9EURO</name>
<dbReference type="PANTHER" id="PTHR43353">
    <property type="entry name" value="SUCCINATE-SEMIALDEHYDE DEHYDROGENASE, MITOCHONDRIAL"/>
    <property type="match status" value="1"/>
</dbReference>
<dbReference type="STRING" id="91928.A0A0D2B342"/>
<dbReference type="InterPro" id="IPR016161">
    <property type="entry name" value="Ald_DH/histidinol_DH"/>
</dbReference>
<evidence type="ECO:0000259" key="6">
    <source>
        <dbReference type="Pfam" id="PF00171"/>
    </source>
</evidence>
<dbReference type="GeneID" id="27335619"/>
<dbReference type="CDD" id="cd07103">
    <property type="entry name" value="ALDH_F5_SSADH_GabD"/>
    <property type="match status" value="1"/>
</dbReference>
<dbReference type="GO" id="GO:0004777">
    <property type="term" value="F:succinate-semialdehyde dehydrogenase (NAD+) activity"/>
    <property type="evidence" value="ECO:0007669"/>
    <property type="project" value="TreeGrafter"/>
</dbReference>
<dbReference type="FunFam" id="3.40.309.10:FF:000004">
    <property type="entry name" value="Succinate-semialdehyde dehydrogenase I"/>
    <property type="match status" value="1"/>
</dbReference>
<dbReference type="SUPFAM" id="SSF53720">
    <property type="entry name" value="ALDH-like"/>
    <property type="match status" value="1"/>
</dbReference>
<accession>A0A0D2B342</accession>
<dbReference type="PROSITE" id="PS00687">
    <property type="entry name" value="ALDEHYDE_DEHYDR_GLU"/>
    <property type="match status" value="1"/>
</dbReference>
<dbReference type="VEuPathDB" id="FungiDB:PV08_08536"/>
<comment type="similarity">
    <text evidence="2 5">Belongs to the aldehyde dehydrogenase family.</text>
</comment>
<dbReference type="AlphaFoldDB" id="A0A0D2B342"/>
<evidence type="ECO:0000256" key="2">
    <source>
        <dbReference type="ARBA" id="ARBA00009986"/>
    </source>
</evidence>
<dbReference type="InterPro" id="IPR029510">
    <property type="entry name" value="Ald_DH_CS_GLU"/>
</dbReference>
<dbReference type="Gene3D" id="3.40.605.10">
    <property type="entry name" value="Aldehyde Dehydrogenase, Chain A, domain 1"/>
    <property type="match status" value="1"/>
</dbReference>
<dbReference type="GO" id="GO:0009450">
    <property type="term" value="P:gamma-aminobutyric acid catabolic process"/>
    <property type="evidence" value="ECO:0007669"/>
    <property type="project" value="TreeGrafter"/>
</dbReference>
<feature type="active site" evidence="4">
    <location>
        <position position="276"/>
    </location>
</feature>
<feature type="domain" description="Aldehyde dehydrogenase" evidence="6">
    <location>
        <begin position="34"/>
        <end position="499"/>
    </location>
</feature>
<dbReference type="EMBL" id="KN847497">
    <property type="protein sequence ID" value="KIW13348.1"/>
    <property type="molecule type" value="Genomic_DNA"/>
</dbReference>